<gene>
    <name evidence="1" type="ORF">SS50377_16664</name>
    <name evidence="2" type="ORF">SS50377_20949</name>
</gene>
<dbReference type="EMBL" id="KI546135">
    <property type="protein sequence ID" value="EST43621.1"/>
    <property type="molecule type" value="Genomic_DNA"/>
</dbReference>
<evidence type="ECO:0000313" key="2">
    <source>
        <dbReference type="EMBL" id="KAH0577595.1"/>
    </source>
</evidence>
<evidence type="ECO:0000313" key="1">
    <source>
        <dbReference type="EMBL" id="EST43621.1"/>
    </source>
</evidence>
<proteinExistence type="predicted"/>
<sequence>MSLMEKYRIMTKEILSRSADHSNLLQIRQNQQNLTHKINDQMIFSSAPFVFRADLSNTLKMLRNSNFDIQQRLDHLISANAKREKRNQAVEEKIRFAVADAILTPLKEELLVLQNVNKRIQDNLYAQEGELYEANMDWKRARRSAKVVSREAILKQVYNIREKMEGEILLAGQEIQGIQDELEKIQEQN</sequence>
<reference evidence="2" key="2">
    <citation type="submission" date="2020-12" db="EMBL/GenBank/DDBJ databases">
        <title>New Spironucleus salmonicida genome in near-complete chromosomes.</title>
        <authorList>
            <person name="Xu F."/>
            <person name="Kurt Z."/>
            <person name="Jimenez-Gonzalez A."/>
            <person name="Astvaldsson A."/>
            <person name="Andersson J.O."/>
            <person name="Svard S.G."/>
        </authorList>
    </citation>
    <scope>NUCLEOTIDE SEQUENCE</scope>
    <source>
        <strain evidence="2">ATCC 50377</strain>
    </source>
</reference>
<dbReference type="AlphaFoldDB" id="V6LIS0"/>
<evidence type="ECO:0000313" key="3">
    <source>
        <dbReference type="Proteomes" id="UP000018208"/>
    </source>
</evidence>
<reference evidence="1 2" key="1">
    <citation type="journal article" date="2014" name="PLoS Genet.">
        <title>The Genome of Spironucleus salmonicida Highlights a Fish Pathogen Adapted to Fluctuating Environments.</title>
        <authorList>
            <person name="Xu F."/>
            <person name="Jerlstrom-Hultqvist J."/>
            <person name="Einarsson E."/>
            <person name="Astvaldsson A."/>
            <person name="Svard S.G."/>
            <person name="Andersson J.O."/>
        </authorList>
    </citation>
    <scope>NUCLEOTIDE SEQUENCE</scope>
    <source>
        <strain evidence="2">ATCC 50377</strain>
    </source>
</reference>
<name>V6LIS0_9EUKA</name>
<dbReference type="Proteomes" id="UP000018208">
    <property type="component" value="Unassembled WGS sequence"/>
</dbReference>
<dbReference type="EMBL" id="AUWU02000001">
    <property type="protein sequence ID" value="KAH0577595.1"/>
    <property type="molecule type" value="Genomic_DNA"/>
</dbReference>
<protein>
    <submittedName>
        <fullName evidence="1">Uncharacterized protein</fullName>
    </submittedName>
</protein>
<accession>V6LIS0</accession>
<organism evidence="1">
    <name type="scientific">Spironucleus salmonicida</name>
    <dbReference type="NCBI Taxonomy" id="348837"/>
    <lineage>
        <taxon>Eukaryota</taxon>
        <taxon>Metamonada</taxon>
        <taxon>Diplomonadida</taxon>
        <taxon>Hexamitidae</taxon>
        <taxon>Hexamitinae</taxon>
        <taxon>Spironucleus</taxon>
    </lineage>
</organism>
<keyword evidence="3" id="KW-1185">Reference proteome</keyword>
<dbReference type="VEuPathDB" id="GiardiaDB:SS50377_20949"/>